<feature type="compositionally biased region" description="Polar residues" evidence="1">
    <location>
        <begin position="28"/>
        <end position="38"/>
    </location>
</feature>
<dbReference type="EMBL" id="FLUN01000001">
    <property type="protein sequence ID" value="SBV99539.1"/>
    <property type="molecule type" value="Genomic_DNA"/>
</dbReference>
<accession>A0A212JJC8</accession>
<feature type="region of interest" description="Disordered" evidence="1">
    <location>
        <begin position="20"/>
        <end position="55"/>
    </location>
</feature>
<organism evidence="2">
    <name type="scientific">uncultured Eubacteriales bacterium</name>
    <dbReference type="NCBI Taxonomy" id="172733"/>
    <lineage>
        <taxon>Bacteria</taxon>
        <taxon>Bacillati</taxon>
        <taxon>Bacillota</taxon>
        <taxon>Clostridia</taxon>
        <taxon>Eubacteriales</taxon>
        <taxon>environmental samples</taxon>
    </lineage>
</organism>
<evidence type="ECO:0000313" key="2">
    <source>
        <dbReference type="EMBL" id="SBV99539.1"/>
    </source>
</evidence>
<name>A0A212JJC8_9FIRM</name>
<sequence>MAGRMVSLGKSALAEGCLTLAKEPTDSVPGSPTKTCSGGENRPQREPGRAGLPST</sequence>
<reference evidence="2" key="1">
    <citation type="submission" date="2016-04" db="EMBL/GenBank/DDBJ databases">
        <authorList>
            <person name="Evans L.H."/>
            <person name="Alamgir A."/>
            <person name="Owens N."/>
            <person name="Weber N.D."/>
            <person name="Virtaneva K."/>
            <person name="Barbian K."/>
            <person name="Babar A."/>
            <person name="Rosenke K."/>
        </authorList>
    </citation>
    <scope>NUCLEOTIDE SEQUENCE</scope>
    <source>
        <strain evidence="2">86</strain>
    </source>
</reference>
<dbReference type="AlphaFoldDB" id="A0A212JJC8"/>
<gene>
    <name evidence="2" type="ORF">KL86CLO1_11216</name>
</gene>
<proteinExistence type="predicted"/>
<protein>
    <submittedName>
        <fullName evidence="2">Uncharacterized protein</fullName>
    </submittedName>
</protein>
<evidence type="ECO:0000256" key="1">
    <source>
        <dbReference type="SAM" id="MobiDB-lite"/>
    </source>
</evidence>